<reference evidence="4 5" key="1">
    <citation type="submission" date="2019-08" db="EMBL/GenBank/DDBJ databases">
        <title>Draft genome sequences of two oriental melons (Cucumis melo L. var makuwa).</title>
        <authorList>
            <person name="Kwon S.-Y."/>
        </authorList>
    </citation>
    <scope>NUCLEOTIDE SEQUENCE [LARGE SCALE GENOMIC DNA]</scope>
    <source>
        <strain evidence="5">cv. Chang Bougi</strain>
        <strain evidence="4">cv. SW 3</strain>
        <tissue evidence="2">Leaf</tissue>
    </source>
</reference>
<comment type="caution">
    <text evidence="2">The sequence shown here is derived from an EMBL/GenBank/DDBJ whole genome shotgun (WGS) entry which is preliminary data.</text>
</comment>
<evidence type="ECO:0000313" key="4">
    <source>
        <dbReference type="Proteomes" id="UP000321393"/>
    </source>
</evidence>
<evidence type="ECO:0000256" key="1">
    <source>
        <dbReference type="SAM" id="MobiDB-lite"/>
    </source>
</evidence>
<dbReference type="Proteomes" id="UP000321947">
    <property type="component" value="Unassembled WGS sequence"/>
</dbReference>
<proteinExistence type="predicted"/>
<accession>A0A5A7TRJ1</accession>
<dbReference type="EMBL" id="SSTE01014507">
    <property type="protein sequence ID" value="KAA0045468.1"/>
    <property type="molecule type" value="Genomic_DNA"/>
</dbReference>
<evidence type="ECO:0000313" key="3">
    <source>
        <dbReference type="EMBL" id="TYK04265.1"/>
    </source>
</evidence>
<evidence type="ECO:0000313" key="2">
    <source>
        <dbReference type="EMBL" id="KAA0045468.1"/>
    </source>
</evidence>
<organism evidence="2 4">
    <name type="scientific">Cucumis melo var. makuwa</name>
    <name type="common">Oriental melon</name>
    <dbReference type="NCBI Taxonomy" id="1194695"/>
    <lineage>
        <taxon>Eukaryota</taxon>
        <taxon>Viridiplantae</taxon>
        <taxon>Streptophyta</taxon>
        <taxon>Embryophyta</taxon>
        <taxon>Tracheophyta</taxon>
        <taxon>Spermatophyta</taxon>
        <taxon>Magnoliopsida</taxon>
        <taxon>eudicotyledons</taxon>
        <taxon>Gunneridae</taxon>
        <taxon>Pentapetalae</taxon>
        <taxon>rosids</taxon>
        <taxon>fabids</taxon>
        <taxon>Cucurbitales</taxon>
        <taxon>Cucurbitaceae</taxon>
        <taxon>Benincaseae</taxon>
        <taxon>Cucumis</taxon>
    </lineage>
</organism>
<feature type="compositionally biased region" description="Basic and acidic residues" evidence="1">
    <location>
        <begin position="97"/>
        <end position="107"/>
    </location>
</feature>
<gene>
    <name evidence="3" type="ORF">E5676_scaffold4559G00180</name>
    <name evidence="2" type="ORF">E6C27_scaffold10393G00020</name>
</gene>
<name>A0A5A7TRJ1_CUCMM</name>
<dbReference type="EMBL" id="SSTD01014457">
    <property type="protein sequence ID" value="TYK04265.1"/>
    <property type="molecule type" value="Genomic_DNA"/>
</dbReference>
<sequence>MTQSGRNVSLWLATVTSGHSPACLCSYLYLCLKNRNGKSEYKILSKGPTTSSASPKKVVIPKDTHVGTTLIGQANIHPNHSMHREAEMQGMYARQSRTREEVETLYEKDEDEHGDTLRGACGELYFR</sequence>
<dbReference type="Proteomes" id="UP000321393">
    <property type="component" value="Unassembled WGS sequence"/>
</dbReference>
<dbReference type="AlphaFoldDB" id="A0A5A7TRJ1"/>
<evidence type="ECO:0000313" key="5">
    <source>
        <dbReference type="Proteomes" id="UP000321947"/>
    </source>
</evidence>
<feature type="region of interest" description="Disordered" evidence="1">
    <location>
        <begin position="86"/>
        <end position="113"/>
    </location>
</feature>
<protein>
    <submittedName>
        <fullName evidence="2">PHD finger protein ALFIN-LIKE 3-like isoform X1</fullName>
    </submittedName>
</protein>